<reference evidence="1 2" key="1">
    <citation type="journal article" date="2023" name="Plants (Basel)">
        <title>Bridging the Gap: Combining Genomics and Transcriptomics Approaches to Understand Stylosanthes scabra, an Orphan Legume from the Brazilian Caatinga.</title>
        <authorList>
            <person name="Ferreira-Neto J.R.C."/>
            <person name="da Silva M.D."/>
            <person name="Binneck E."/>
            <person name="de Melo N.F."/>
            <person name="da Silva R.H."/>
            <person name="de Melo A.L.T.M."/>
            <person name="Pandolfi V."/>
            <person name="Bustamante F.O."/>
            <person name="Brasileiro-Vidal A.C."/>
            <person name="Benko-Iseppon A.M."/>
        </authorList>
    </citation>
    <scope>NUCLEOTIDE SEQUENCE [LARGE SCALE GENOMIC DNA]</scope>
    <source>
        <tissue evidence="1">Leaves</tissue>
    </source>
</reference>
<comment type="caution">
    <text evidence="1">The sequence shown here is derived from an EMBL/GenBank/DDBJ whole genome shotgun (WGS) entry which is preliminary data.</text>
</comment>
<protein>
    <submittedName>
        <fullName evidence="1">Uncharacterized protein</fullName>
    </submittedName>
</protein>
<dbReference type="EMBL" id="JASCZI010181625">
    <property type="protein sequence ID" value="MED6184975.1"/>
    <property type="molecule type" value="Genomic_DNA"/>
</dbReference>
<dbReference type="Proteomes" id="UP001341840">
    <property type="component" value="Unassembled WGS sequence"/>
</dbReference>
<proteinExistence type="predicted"/>
<evidence type="ECO:0000313" key="2">
    <source>
        <dbReference type="Proteomes" id="UP001341840"/>
    </source>
</evidence>
<sequence length="66" mass="7487">MRMTVLVSGAMFDWQSALRRIGMRCRLTVWLVVCGDDWIAPEAAVELAQDTTRLLVFPCDPLYKLG</sequence>
<evidence type="ECO:0000313" key="1">
    <source>
        <dbReference type="EMBL" id="MED6184975.1"/>
    </source>
</evidence>
<gene>
    <name evidence="1" type="ORF">PIB30_052558</name>
</gene>
<name>A0ABU6WIP5_9FABA</name>
<accession>A0ABU6WIP5</accession>
<keyword evidence="2" id="KW-1185">Reference proteome</keyword>
<organism evidence="1 2">
    <name type="scientific">Stylosanthes scabra</name>
    <dbReference type="NCBI Taxonomy" id="79078"/>
    <lineage>
        <taxon>Eukaryota</taxon>
        <taxon>Viridiplantae</taxon>
        <taxon>Streptophyta</taxon>
        <taxon>Embryophyta</taxon>
        <taxon>Tracheophyta</taxon>
        <taxon>Spermatophyta</taxon>
        <taxon>Magnoliopsida</taxon>
        <taxon>eudicotyledons</taxon>
        <taxon>Gunneridae</taxon>
        <taxon>Pentapetalae</taxon>
        <taxon>rosids</taxon>
        <taxon>fabids</taxon>
        <taxon>Fabales</taxon>
        <taxon>Fabaceae</taxon>
        <taxon>Papilionoideae</taxon>
        <taxon>50 kb inversion clade</taxon>
        <taxon>dalbergioids sensu lato</taxon>
        <taxon>Dalbergieae</taxon>
        <taxon>Pterocarpus clade</taxon>
        <taxon>Stylosanthes</taxon>
    </lineage>
</organism>